<sequence length="377" mass="40683">MAGEERHRQQWLESALETNRLLLEGVSPYDVLRTVTEHIHVVSGAEFAAIVTVNAAYPEETAVYEAAEGLGLGHMDGSPVPLQGLLATVVESGTGVVSEDITQELGWDPAPQVAEALSVLGPGVLLPLAVGGKVLGVLIVGWRRGSPNARISEQEVQMMKMCAGLAALALQQVDARLLLAEERDRIANYLRDVVIDRLFSIVTYLHSVAGLVRRQEVQLKVDKAIDELDETTQQIRSAIFALPQERAAGGQTPSAQVLDEIDWARAILGFTPSLVIHGPVDQRLSRDLQRELARAVREALANAAAHSAPSMVEVVVRVSAGQLTLTVTDDGRLSEQAMPHSALPQLRNRALRLGGSCTVRANDQANTIVEWRVPLTA</sequence>
<dbReference type="SMART" id="SM00065">
    <property type="entry name" value="GAF"/>
    <property type="match status" value="1"/>
</dbReference>
<accession>A0A927R7Z8</accession>
<dbReference type="GO" id="GO:0016301">
    <property type="term" value="F:kinase activity"/>
    <property type="evidence" value="ECO:0007669"/>
    <property type="project" value="UniProtKB-KW"/>
</dbReference>
<reference evidence="5" key="1">
    <citation type="submission" date="2020-10" db="EMBL/GenBank/DDBJ databases">
        <title>Sequencing the genomes of 1000 actinobacteria strains.</title>
        <authorList>
            <person name="Klenk H.-P."/>
        </authorList>
    </citation>
    <scope>NUCLEOTIDE SEQUENCE</scope>
    <source>
        <strain evidence="5">DSM 45354</strain>
    </source>
</reference>
<dbReference type="Pfam" id="PF13185">
    <property type="entry name" value="GAF_2"/>
    <property type="match status" value="1"/>
</dbReference>
<keyword evidence="3" id="KW-0902">Two-component regulatory system</keyword>
<dbReference type="RefSeq" id="WP_192749252.1">
    <property type="nucleotide sequence ID" value="NZ_BAABJL010000258.1"/>
</dbReference>
<dbReference type="Proteomes" id="UP000638648">
    <property type="component" value="Unassembled WGS sequence"/>
</dbReference>
<dbReference type="AlphaFoldDB" id="A0A927R7Z8"/>
<dbReference type="SUPFAM" id="SSF55874">
    <property type="entry name" value="ATPase domain of HSP90 chaperone/DNA topoisomerase II/histidine kinase"/>
    <property type="match status" value="1"/>
</dbReference>
<dbReference type="Gene3D" id="3.30.565.10">
    <property type="entry name" value="Histidine kinase-like ATPase, C-terminal domain"/>
    <property type="match status" value="1"/>
</dbReference>
<evidence type="ECO:0000256" key="2">
    <source>
        <dbReference type="ARBA" id="ARBA00022777"/>
    </source>
</evidence>
<keyword evidence="1" id="KW-0808">Transferase</keyword>
<dbReference type="InterPro" id="IPR050482">
    <property type="entry name" value="Sensor_HK_TwoCompSys"/>
</dbReference>
<dbReference type="Gene3D" id="3.30.450.40">
    <property type="match status" value="1"/>
</dbReference>
<dbReference type="InterPro" id="IPR003018">
    <property type="entry name" value="GAF"/>
</dbReference>
<name>A0A927R7Z8_9ACTN</name>
<evidence type="ECO:0000313" key="5">
    <source>
        <dbReference type="EMBL" id="MBE1604789.1"/>
    </source>
</evidence>
<dbReference type="GO" id="GO:0000160">
    <property type="term" value="P:phosphorelay signal transduction system"/>
    <property type="evidence" value="ECO:0007669"/>
    <property type="project" value="UniProtKB-KW"/>
</dbReference>
<keyword evidence="6" id="KW-1185">Reference proteome</keyword>
<dbReference type="EMBL" id="JADBEM010000001">
    <property type="protein sequence ID" value="MBE1604789.1"/>
    <property type="molecule type" value="Genomic_DNA"/>
</dbReference>
<gene>
    <name evidence="5" type="ORF">HEB94_001637</name>
</gene>
<organism evidence="5 6">
    <name type="scientific">Actinopolymorpha pittospori</name>
    <dbReference type="NCBI Taxonomy" id="648752"/>
    <lineage>
        <taxon>Bacteria</taxon>
        <taxon>Bacillati</taxon>
        <taxon>Actinomycetota</taxon>
        <taxon>Actinomycetes</taxon>
        <taxon>Propionibacteriales</taxon>
        <taxon>Actinopolymorphaceae</taxon>
        <taxon>Actinopolymorpha</taxon>
    </lineage>
</organism>
<evidence type="ECO:0000256" key="3">
    <source>
        <dbReference type="ARBA" id="ARBA00023012"/>
    </source>
</evidence>
<dbReference type="InterPro" id="IPR036890">
    <property type="entry name" value="HATPase_C_sf"/>
</dbReference>
<dbReference type="InterPro" id="IPR029016">
    <property type="entry name" value="GAF-like_dom_sf"/>
</dbReference>
<keyword evidence="2 5" id="KW-0418">Kinase</keyword>
<evidence type="ECO:0000256" key="1">
    <source>
        <dbReference type="ARBA" id="ARBA00022679"/>
    </source>
</evidence>
<feature type="domain" description="GAF" evidence="4">
    <location>
        <begin position="27"/>
        <end position="180"/>
    </location>
</feature>
<protein>
    <submittedName>
        <fullName evidence="5">Signal transduction histidine kinase</fullName>
    </submittedName>
</protein>
<proteinExistence type="predicted"/>
<dbReference type="PANTHER" id="PTHR24421">
    <property type="entry name" value="NITRATE/NITRITE SENSOR PROTEIN NARX-RELATED"/>
    <property type="match status" value="1"/>
</dbReference>
<evidence type="ECO:0000259" key="4">
    <source>
        <dbReference type="SMART" id="SM00065"/>
    </source>
</evidence>
<dbReference type="PANTHER" id="PTHR24421:SF56">
    <property type="entry name" value="OXYGEN SENSOR HISTIDINE KINASE RESPONSE REGULATOR DOST"/>
    <property type="match status" value="1"/>
</dbReference>
<evidence type="ECO:0000313" key="6">
    <source>
        <dbReference type="Proteomes" id="UP000638648"/>
    </source>
</evidence>
<dbReference type="SUPFAM" id="SSF55781">
    <property type="entry name" value="GAF domain-like"/>
    <property type="match status" value="1"/>
</dbReference>
<comment type="caution">
    <text evidence="5">The sequence shown here is derived from an EMBL/GenBank/DDBJ whole genome shotgun (WGS) entry which is preliminary data.</text>
</comment>